<dbReference type="PANTHER" id="PTHR47691">
    <property type="entry name" value="REGULATOR-RELATED"/>
    <property type="match status" value="1"/>
</dbReference>
<dbReference type="InterPro" id="IPR027417">
    <property type="entry name" value="P-loop_NTPase"/>
</dbReference>
<dbReference type="PRINTS" id="PR00364">
    <property type="entry name" value="DISEASERSIST"/>
</dbReference>
<evidence type="ECO:0000313" key="2">
    <source>
        <dbReference type="EMBL" id="MBB5131666.1"/>
    </source>
</evidence>
<reference evidence="2 3" key="1">
    <citation type="submission" date="2020-08" db="EMBL/GenBank/DDBJ databases">
        <title>Genomic Encyclopedia of Type Strains, Phase IV (KMG-IV): sequencing the most valuable type-strain genomes for metagenomic binning, comparative biology and taxonomic classification.</title>
        <authorList>
            <person name="Goeker M."/>
        </authorList>
    </citation>
    <scope>NUCLEOTIDE SEQUENCE [LARGE SCALE GENOMIC DNA]</scope>
    <source>
        <strain evidence="2 3">DSM 45615</strain>
    </source>
</reference>
<dbReference type="InterPro" id="IPR000792">
    <property type="entry name" value="Tscrpt_reg_LuxR_C"/>
</dbReference>
<accession>A0A840NZN2</accession>
<dbReference type="PROSITE" id="PS00622">
    <property type="entry name" value="HTH_LUXR_1"/>
    <property type="match status" value="1"/>
</dbReference>
<evidence type="ECO:0000259" key="1">
    <source>
        <dbReference type="PROSITE" id="PS50043"/>
    </source>
</evidence>
<protein>
    <submittedName>
        <fullName evidence="2">Putative ATPase</fullName>
    </submittedName>
</protein>
<feature type="domain" description="HTH luxR-type" evidence="1">
    <location>
        <begin position="353"/>
        <end position="418"/>
    </location>
</feature>
<sequence>MAGRRPGNLAAEVTTFVGRAEEVASGVRLLASAHPVTVTGPAGVGKSRLALRIAGTVARRFRDGLWHAELSPLPSEQAAGDGGRDAVAATVAGIMGLDVPPRARDVARALSDRRALILLDTCDHVPRSAARLVEALLAEAPRVRVLATTRTPLGTAGERVLRLAPLPVTGPANAAVTLFAHRAEAVDPDFAPVPEVAEICRRLDGLPLAIELAAARMRSLSARDLLARLDDGFALLAHPGEAPLPRHRDLRAAIAWSHDLCDEPQRALWEALAALPGPFDTRTATGLAGEAAALLPSLVERSIVLADPGTGGYRLPEPYRWYALERRGAAYAPAAGAPHAGMTDPEAGTPRIAVPVTEALSARELQIAELIAEGRSNPQIAAHLLIAKRTVDAHVRNILAKGALASRTQVAAWIAERDKWSGR</sequence>
<dbReference type="Gene3D" id="3.40.50.300">
    <property type="entry name" value="P-loop containing nucleotide triphosphate hydrolases"/>
    <property type="match status" value="1"/>
</dbReference>
<dbReference type="Pfam" id="PF00196">
    <property type="entry name" value="GerE"/>
    <property type="match status" value="1"/>
</dbReference>
<dbReference type="InterPro" id="IPR016032">
    <property type="entry name" value="Sig_transdc_resp-reg_C-effctor"/>
</dbReference>
<evidence type="ECO:0000313" key="3">
    <source>
        <dbReference type="Proteomes" id="UP000578449"/>
    </source>
</evidence>
<dbReference type="Gene3D" id="1.10.10.10">
    <property type="entry name" value="Winged helix-like DNA-binding domain superfamily/Winged helix DNA-binding domain"/>
    <property type="match status" value="1"/>
</dbReference>
<dbReference type="PROSITE" id="PS50043">
    <property type="entry name" value="HTH_LUXR_2"/>
    <property type="match status" value="1"/>
</dbReference>
<dbReference type="PANTHER" id="PTHR47691:SF3">
    <property type="entry name" value="HTH-TYPE TRANSCRIPTIONAL REGULATOR RV0890C-RELATED"/>
    <property type="match status" value="1"/>
</dbReference>
<dbReference type="InterPro" id="IPR036388">
    <property type="entry name" value="WH-like_DNA-bd_sf"/>
</dbReference>
<comment type="caution">
    <text evidence="2">The sequence shown here is derived from an EMBL/GenBank/DDBJ whole genome shotgun (WGS) entry which is preliminary data.</text>
</comment>
<dbReference type="SUPFAM" id="SSF46894">
    <property type="entry name" value="C-terminal effector domain of the bipartite response regulators"/>
    <property type="match status" value="1"/>
</dbReference>
<gene>
    <name evidence="2" type="ORF">HNP84_001379</name>
</gene>
<proteinExistence type="predicted"/>
<organism evidence="2 3">
    <name type="scientific">Thermocatellispora tengchongensis</name>
    <dbReference type="NCBI Taxonomy" id="1073253"/>
    <lineage>
        <taxon>Bacteria</taxon>
        <taxon>Bacillati</taxon>
        <taxon>Actinomycetota</taxon>
        <taxon>Actinomycetes</taxon>
        <taxon>Streptosporangiales</taxon>
        <taxon>Streptosporangiaceae</taxon>
        <taxon>Thermocatellispora</taxon>
    </lineage>
</organism>
<keyword evidence="3" id="KW-1185">Reference proteome</keyword>
<dbReference type="CDD" id="cd06170">
    <property type="entry name" value="LuxR_C_like"/>
    <property type="match status" value="1"/>
</dbReference>
<dbReference type="EMBL" id="JACHGN010000003">
    <property type="protein sequence ID" value="MBB5131666.1"/>
    <property type="molecule type" value="Genomic_DNA"/>
</dbReference>
<dbReference type="PRINTS" id="PR00038">
    <property type="entry name" value="HTHLUXR"/>
</dbReference>
<dbReference type="SUPFAM" id="SSF52540">
    <property type="entry name" value="P-loop containing nucleoside triphosphate hydrolases"/>
    <property type="match status" value="1"/>
</dbReference>
<dbReference type="GO" id="GO:0006355">
    <property type="term" value="P:regulation of DNA-templated transcription"/>
    <property type="evidence" value="ECO:0007669"/>
    <property type="project" value="InterPro"/>
</dbReference>
<dbReference type="SMART" id="SM00421">
    <property type="entry name" value="HTH_LUXR"/>
    <property type="match status" value="1"/>
</dbReference>
<dbReference type="RefSeq" id="WP_185048531.1">
    <property type="nucleotide sequence ID" value="NZ_BAABIX010000009.1"/>
</dbReference>
<dbReference type="GO" id="GO:0003677">
    <property type="term" value="F:DNA binding"/>
    <property type="evidence" value="ECO:0007669"/>
    <property type="project" value="InterPro"/>
</dbReference>
<name>A0A840NZN2_9ACTN</name>
<dbReference type="AlphaFoldDB" id="A0A840NZN2"/>
<dbReference type="Proteomes" id="UP000578449">
    <property type="component" value="Unassembled WGS sequence"/>
</dbReference>